<dbReference type="SUPFAM" id="SSF46785">
    <property type="entry name" value="Winged helix' DNA-binding domain"/>
    <property type="match status" value="1"/>
</dbReference>
<keyword evidence="3" id="KW-1185">Reference proteome</keyword>
<dbReference type="InterPro" id="IPR000835">
    <property type="entry name" value="HTH_MarR-typ"/>
</dbReference>
<dbReference type="PRINTS" id="PR00598">
    <property type="entry name" value="HTHMARR"/>
</dbReference>
<evidence type="ECO:0000313" key="3">
    <source>
        <dbReference type="Proteomes" id="UP000184066"/>
    </source>
</evidence>
<name>A0A1M7SCJ2_9RHOB</name>
<feature type="domain" description="HTH marR-type" evidence="1">
    <location>
        <begin position="7"/>
        <end position="140"/>
    </location>
</feature>
<dbReference type="PANTHER" id="PTHR33164">
    <property type="entry name" value="TRANSCRIPTIONAL REGULATOR, MARR FAMILY"/>
    <property type="match status" value="1"/>
</dbReference>
<dbReference type="Pfam" id="PF12802">
    <property type="entry name" value="MarR_2"/>
    <property type="match status" value="1"/>
</dbReference>
<dbReference type="RefSeq" id="WP_072746292.1">
    <property type="nucleotide sequence ID" value="NZ_FOHL01000003.1"/>
</dbReference>
<keyword evidence="2" id="KW-0238">DNA-binding</keyword>
<evidence type="ECO:0000313" key="2">
    <source>
        <dbReference type="EMBL" id="SHN56215.1"/>
    </source>
</evidence>
<organism evidence="2 3">
    <name type="scientific">Oceanicella actignis</name>
    <dbReference type="NCBI Taxonomy" id="1189325"/>
    <lineage>
        <taxon>Bacteria</taxon>
        <taxon>Pseudomonadati</taxon>
        <taxon>Pseudomonadota</taxon>
        <taxon>Alphaproteobacteria</taxon>
        <taxon>Rhodobacterales</taxon>
        <taxon>Paracoccaceae</taxon>
        <taxon>Oceanicella</taxon>
    </lineage>
</organism>
<sequence>MTEFILDDFLPYRLAVLASAASRKLAAIYGAEHGISIPEWRVLCHLSQVEQVSVREIHARVDMDKSKVSRAAARLAAAGYVRKAPDPEDRRLVALSLTPAGRRLMDEIAPKALAFERRMRAALAPEEAAAFDRALDKLLASLRDAPAEAD</sequence>
<dbReference type="AlphaFoldDB" id="A0A1M7SCJ2"/>
<dbReference type="STRING" id="1189325.SAMN04488119_103288"/>
<gene>
    <name evidence="2" type="ORF">SAMN05216200_102220</name>
</gene>
<dbReference type="OrthoDB" id="8906692at2"/>
<dbReference type="PROSITE" id="PS50995">
    <property type="entry name" value="HTH_MARR_2"/>
    <property type="match status" value="1"/>
</dbReference>
<dbReference type="GO" id="GO:0003700">
    <property type="term" value="F:DNA-binding transcription factor activity"/>
    <property type="evidence" value="ECO:0007669"/>
    <property type="project" value="InterPro"/>
</dbReference>
<accession>A0A1M7SCJ2</accession>
<dbReference type="GO" id="GO:0003677">
    <property type="term" value="F:DNA binding"/>
    <property type="evidence" value="ECO:0007669"/>
    <property type="project" value="UniProtKB-KW"/>
</dbReference>
<proteinExistence type="predicted"/>
<dbReference type="SMART" id="SM00347">
    <property type="entry name" value="HTH_MARR"/>
    <property type="match status" value="1"/>
</dbReference>
<dbReference type="EMBL" id="FRDL01000002">
    <property type="protein sequence ID" value="SHN56215.1"/>
    <property type="molecule type" value="Genomic_DNA"/>
</dbReference>
<reference evidence="2 3" key="1">
    <citation type="submission" date="2016-12" db="EMBL/GenBank/DDBJ databases">
        <authorList>
            <person name="Song W.-J."/>
            <person name="Kurnit D.M."/>
        </authorList>
    </citation>
    <scope>NUCLEOTIDE SEQUENCE [LARGE SCALE GENOMIC DNA]</scope>
    <source>
        <strain evidence="2 3">CGMCC 1.10808</strain>
    </source>
</reference>
<dbReference type="InterPro" id="IPR036388">
    <property type="entry name" value="WH-like_DNA-bd_sf"/>
</dbReference>
<dbReference type="InterPro" id="IPR036390">
    <property type="entry name" value="WH_DNA-bd_sf"/>
</dbReference>
<dbReference type="InterPro" id="IPR039422">
    <property type="entry name" value="MarR/SlyA-like"/>
</dbReference>
<evidence type="ECO:0000259" key="1">
    <source>
        <dbReference type="PROSITE" id="PS50995"/>
    </source>
</evidence>
<dbReference type="PANTHER" id="PTHR33164:SF99">
    <property type="entry name" value="MARR FAMILY REGULATORY PROTEIN"/>
    <property type="match status" value="1"/>
</dbReference>
<dbReference type="GO" id="GO:0006950">
    <property type="term" value="P:response to stress"/>
    <property type="evidence" value="ECO:0007669"/>
    <property type="project" value="TreeGrafter"/>
</dbReference>
<dbReference type="Proteomes" id="UP000184066">
    <property type="component" value="Unassembled WGS sequence"/>
</dbReference>
<protein>
    <submittedName>
        <fullName evidence="2">DNA-binding transcriptional regulator, MarR family</fullName>
    </submittedName>
</protein>
<dbReference type="Gene3D" id="1.10.10.10">
    <property type="entry name" value="Winged helix-like DNA-binding domain superfamily/Winged helix DNA-binding domain"/>
    <property type="match status" value="1"/>
</dbReference>